<dbReference type="STRING" id="1297742.A176_005557"/>
<gene>
    <name evidence="1" type="ORF">A176_005557</name>
</gene>
<name>A0A0H4X4X4_9BACT</name>
<evidence type="ECO:0008006" key="3">
    <source>
        <dbReference type="Google" id="ProtNLM"/>
    </source>
</evidence>
<sequence>MKRTVALLAVLVSFAAGAYVLPGSSIIRRMAAERAEQRLSTLRVEGSLSFGGASVKEAGAALGTPTDRPEVQGDGVLSIRTPGRCRFEASVADGSTPSAVVQSGGRRKAQGTEIPAMSVLVAQVCPLLATGSGNVQEVKESVLRHLQSLGVETGRTGLARLGGEVAYVLGEMAEGRPQFWVYKDSFRPARLRYTDASGTAWDVRFLDYNSPATGELMPRTIEVWRGGQRNLRFTALKGDNRASLPDALFTL</sequence>
<evidence type="ECO:0000313" key="2">
    <source>
        <dbReference type="Proteomes" id="UP000009026"/>
    </source>
</evidence>
<dbReference type="KEGG" id="mym:A176_005557"/>
<evidence type="ECO:0000313" key="1">
    <source>
        <dbReference type="EMBL" id="AKQ68645.1"/>
    </source>
</evidence>
<protein>
    <recommendedName>
        <fullName evidence="3">Lipoprotein</fullName>
    </recommendedName>
</protein>
<organism evidence="1 2">
    <name type="scientific">Pseudomyxococcus hansupus</name>
    <dbReference type="NCBI Taxonomy" id="1297742"/>
    <lineage>
        <taxon>Bacteria</taxon>
        <taxon>Pseudomonadati</taxon>
        <taxon>Myxococcota</taxon>
        <taxon>Myxococcia</taxon>
        <taxon>Myxococcales</taxon>
        <taxon>Cystobacterineae</taxon>
        <taxon>Myxococcaceae</taxon>
        <taxon>Pseudomyxococcus</taxon>
    </lineage>
</organism>
<accession>A0A0H4X4X4</accession>
<dbReference type="RefSeq" id="WP_002635494.1">
    <property type="nucleotide sequence ID" value="NZ_CP012109.1"/>
</dbReference>
<proteinExistence type="predicted"/>
<dbReference type="EMBL" id="CP012109">
    <property type="protein sequence ID" value="AKQ68645.1"/>
    <property type="molecule type" value="Genomic_DNA"/>
</dbReference>
<reference evidence="1 2" key="1">
    <citation type="journal article" date="2016" name="PLoS ONE">
        <title>Complete Genome Sequence and Comparative Genomics of a Novel Myxobacterium Myxococcus hansupus.</title>
        <authorList>
            <person name="Sharma G."/>
            <person name="Narwani T."/>
            <person name="Subramanian S."/>
        </authorList>
    </citation>
    <scope>NUCLEOTIDE SEQUENCE [LARGE SCALE GENOMIC DNA]</scope>
    <source>
        <strain evidence="2">mixupus</strain>
    </source>
</reference>
<dbReference type="AlphaFoldDB" id="A0A0H4X4X4"/>
<dbReference type="PATRIC" id="fig|1297742.4.peg.5650"/>
<dbReference type="OrthoDB" id="5380152at2"/>
<dbReference type="Proteomes" id="UP000009026">
    <property type="component" value="Chromosome"/>
</dbReference>
<keyword evidence="2" id="KW-1185">Reference proteome</keyword>